<evidence type="ECO:0000313" key="4">
    <source>
        <dbReference type="Proteomes" id="UP000570010"/>
    </source>
</evidence>
<dbReference type="RefSeq" id="WP_163238961.1">
    <property type="nucleotide sequence ID" value="NZ_JAAIWN010000001.1"/>
</dbReference>
<organism evidence="2 3">
    <name type="scientific">Bacillus aquiflavi</name>
    <dbReference type="NCBI Taxonomy" id="2672567"/>
    <lineage>
        <taxon>Bacteria</taxon>
        <taxon>Bacillati</taxon>
        <taxon>Bacillota</taxon>
        <taxon>Bacilli</taxon>
        <taxon>Bacillales</taxon>
        <taxon>Bacillaceae</taxon>
        <taxon>Bacillus</taxon>
    </lineage>
</organism>
<dbReference type="Proteomes" id="UP000472971">
    <property type="component" value="Unassembled WGS sequence"/>
</dbReference>
<dbReference type="EMBL" id="JAAIWN010000001">
    <property type="protein sequence ID" value="NEY80018.1"/>
    <property type="molecule type" value="Genomic_DNA"/>
</dbReference>
<dbReference type="PIRSF" id="PIRSF037692">
    <property type="entry name" value="UCP037692"/>
    <property type="match status" value="1"/>
</dbReference>
<accession>A0A6B3VS50</accession>
<dbReference type="Pfam" id="PF17277">
    <property type="entry name" value="DUF5342"/>
    <property type="match status" value="1"/>
</dbReference>
<evidence type="ECO:0000313" key="2">
    <source>
        <dbReference type="EMBL" id="NEY80018.1"/>
    </source>
</evidence>
<sequence length="68" mass="8366">MLTHFQLQSLYENKQMPGWRISFYYKREKYTAIYHQNGSIEWTSSIPPEINKINEQIHELMLFHVYDK</sequence>
<dbReference type="Proteomes" id="UP000570010">
    <property type="component" value="Unassembled WGS sequence"/>
</dbReference>
<name>A0A6B3VS50_9BACI</name>
<comment type="caution">
    <text evidence="2">The sequence shown here is derived from an EMBL/GenBank/DDBJ whole genome shotgun (WGS) entry which is preliminary data.</text>
</comment>
<gene>
    <name evidence="2" type="ORF">G4D64_00470</name>
    <name evidence="1" type="ORF">H1Z61_00470</name>
</gene>
<reference evidence="2 3" key="1">
    <citation type="submission" date="2020-02" db="EMBL/GenBank/DDBJ databases">
        <title>Bacillus aquiflavi sp. nov., isolated from yellow water of strong flavor Chinese baijiu in Yibin region of China.</title>
        <authorList>
            <person name="Xie J."/>
        </authorList>
    </citation>
    <scope>NUCLEOTIDE SEQUENCE [LARGE SCALE GENOMIC DNA]</scope>
    <source>
        <strain evidence="2 3">3H-10</strain>
    </source>
</reference>
<dbReference type="EMBL" id="JACEIO010000001">
    <property type="protein sequence ID" value="MBA4535642.1"/>
    <property type="molecule type" value="Genomic_DNA"/>
</dbReference>
<proteinExistence type="predicted"/>
<evidence type="ECO:0000313" key="3">
    <source>
        <dbReference type="Proteomes" id="UP000472971"/>
    </source>
</evidence>
<protein>
    <submittedName>
        <fullName evidence="2">YheE family protein</fullName>
    </submittedName>
</protein>
<keyword evidence="3" id="KW-1185">Reference proteome</keyword>
<evidence type="ECO:0000313" key="1">
    <source>
        <dbReference type="EMBL" id="MBA4535642.1"/>
    </source>
</evidence>
<dbReference type="InterPro" id="IPR017263">
    <property type="entry name" value="UCP037692"/>
</dbReference>
<reference evidence="1 4" key="2">
    <citation type="submission" date="2020-07" db="EMBL/GenBank/DDBJ databases">
        <authorList>
            <person name="Feng H."/>
        </authorList>
    </citation>
    <scope>NUCLEOTIDE SEQUENCE [LARGE SCALE GENOMIC DNA]</scope>
    <source>
        <strain evidence="1">S-12</strain>
        <strain evidence="4">s-12</strain>
    </source>
</reference>
<dbReference type="AlphaFoldDB" id="A0A6B3VS50"/>